<evidence type="ECO:0008006" key="4">
    <source>
        <dbReference type="Google" id="ProtNLM"/>
    </source>
</evidence>
<dbReference type="PANTHER" id="PTHR31852">
    <property type="entry name" value="LATE EMBRYOGENESIS ABUNDANT (LEA) HYDROXYPROLINE-RICH GLYCOPROTEIN FAMILY"/>
    <property type="match status" value="1"/>
</dbReference>
<keyword evidence="1" id="KW-0472">Membrane</keyword>
<dbReference type="STRING" id="3821.A0A151R4U9"/>
<keyword evidence="3" id="KW-1185">Reference proteome</keyword>
<proteinExistence type="predicted"/>
<gene>
    <name evidence="2" type="ORF">KK1_041175</name>
</gene>
<dbReference type="Gramene" id="C.cajan_37356.t">
    <property type="protein sequence ID" value="C.cajan_37356.t.cds1"/>
    <property type="gene ID" value="C.cajan_37356"/>
</dbReference>
<dbReference type="Proteomes" id="UP000075243">
    <property type="component" value="Unassembled WGS sequence"/>
</dbReference>
<accession>A0A151R4U9</accession>
<keyword evidence="1" id="KW-0812">Transmembrane</keyword>
<name>A0A151R4U9_CAJCA</name>
<dbReference type="SUPFAM" id="SSF117070">
    <property type="entry name" value="LEA14-like"/>
    <property type="match status" value="1"/>
</dbReference>
<evidence type="ECO:0000256" key="1">
    <source>
        <dbReference type="SAM" id="Phobius"/>
    </source>
</evidence>
<evidence type="ECO:0000313" key="3">
    <source>
        <dbReference type="Proteomes" id="UP000075243"/>
    </source>
</evidence>
<dbReference type="AlphaFoldDB" id="A0A151R4U9"/>
<reference evidence="2" key="1">
    <citation type="journal article" date="2012" name="Nat. Biotechnol.">
        <title>Draft genome sequence of pigeonpea (Cajanus cajan), an orphan legume crop of resource-poor farmers.</title>
        <authorList>
            <person name="Varshney R.K."/>
            <person name="Chen W."/>
            <person name="Li Y."/>
            <person name="Bharti A.K."/>
            <person name="Saxena R.K."/>
            <person name="Schlueter J.A."/>
            <person name="Donoghue M.T."/>
            <person name="Azam S."/>
            <person name="Fan G."/>
            <person name="Whaley A.M."/>
            <person name="Farmer A.D."/>
            <person name="Sheridan J."/>
            <person name="Iwata A."/>
            <person name="Tuteja R."/>
            <person name="Penmetsa R.V."/>
            <person name="Wu W."/>
            <person name="Upadhyaya H.D."/>
            <person name="Yang S.P."/>
            <person name="Shah T."/>
            <person name="Saxena K.B."/>
            <person name="Michael T."/>
            <person name="McCombie W.R."/>
            <person name="Yang B."/>
            <person name="Zhang G."/>
            <person name="Yang H."/>
            <person name="Wang J."/>
            <person name="Spillane C."/>
            <person name="Cook D.R."/>
            <person name="May G.D."/>
            <person name="Xu X."/>
            <person name="Jackson S.A."/>
        </authorList>
    </citation>
    <scope>NUCLEOTIDE SEQUENCE [LARGE SCALE GENOMIC DNA]</scope>
</reference>
<dbReference type="EMBL" id="KQ484086">
    <property type="protein sequence ID" value="KYP37634.1"/>
    <property type="molecule type" value="Genomic_DNA"/>
</dbReference>
<protein>
    <recommendedName>
        <fullName evidence="4">Late embryogenesis abundant protein LEA-2 subgroup domain-containing protein</fullName>
    </recommendedName>
</protein>
<feature type="transmembrane region" description="Helical" evidence="1">
    <location>
        <begin position="12"/>
        <end position="38"/>
    </location>
</feature>
<dbReference type="OMA" id="RASEMMK"/>
<dbReference type="OrthoDB" id="1894389at2759"/>
<organism evidence="2 3">
    <name type="scientific">Cajanus cajan</name>
    <name type="common">Pigeon pea</name>
    <name type="synonym">Cajanus indicus</name>
    <dbReference type="NCBI Taxonomy" id="3821"/>
    <lineage>
        <taxon>Eukaryota</taxon>
        <taxon>Viridiplantae</taxon>
        <taxon>Streptophyta</taxon>
        <taxon>Embryophyta</taxon>
        <taxon>Tracheophyta</taxon>
        <taxon>Spermatophyta</taxon>
        <taxon>Magnoliopsida</taxon>
        <taxon>eudicotyledons</taxon>
        <taxon>Gunneridae</taxon>
        <taxon>Pentapetalae</taxon>
        <taxon>rosids</taxon>
        <taxon>fabids</taxon>
        <taxon>Fabales</taxon>
        <taxon>Fabaceae</taxon>
        <taxon>Papilionoideae</taxon>
        <taxon>50 kb inversion clade</taxon>
        <taxon>NPAAA clade</taxon>
        <taxon>indigoferoid/millettioid clade</taxon>
        <taxon>Phaseoleae</taxon>
        <taxon>Cajanus</taxon>
    </lineage>
</organism>
<evidence type="ECO:0000313" key="2">
    <source>
        <dbReference type="EMBL" id="KYP37634.1"/>
    </source>
</evidence>
<dbReference type="InterPro" id="IPR055301">
    <property type="entry name" value="Lea14-like_2"/>
</dbReference>
<keyword evidence="1" id="KW-1133">Transmembrane helix</keyword>
<sequence length="176" mass="19252">MLPNKRINQERRSAICFVCCLATFVILCALLLVFAILVRPRSPHVRLTSAKSNQNSYNTTVTFFLTIENPNYGSFSYENTNMIVLHAGGKIGQRKIAGGIVGYGDTKQVNATVNVRSVTASLFSGINSGSLNITSYGKFSGTVHLLKIMNVRKTVEMTCDMKLDLASSVIQGIQCH</sequence>